<dbReference type="InterPro" id="IPR009057">
    <property type="entry name" value="Homeodomain-like_sf"/>
</dbReference>
<organism evidence="6 7">
    <name type="scientific">Larkinella rosea</name>
    <dbReference type="NCBI Taxonomy" id="2025312"/>
    <lineage>
        <taxon>Bacteria</taxon>
        <taxon>Pseudomonadati</taxon>
        <taxon>Bacteroidota</taxon>
        <taxon>Cytophagia</taxon>
        <taxon>Cytophagales</taxon>
        <taxon>Spirosomataceae</taxon>
        <taxon>Larkinella</taxon>
    </lineage>
</organism>
<dbReference type="PANTHER" id="PTHR43280">
    <property type="entry name" value="ARAC-FAMILY TRANSCRIPTIONAL REGULATOR"/>
    <property type="match status" value="1"/>
</dbReference>
<evidence type="ECO:0000313" key="7">
    <source>
        <dbReference type="Proteomes" id="UP000271925"/>
    </source>
</evidence>
<keyword evidence="3" id="KW-0804">Transcription</keyword>
<sequence length="310" mass="35792">MKLHYEDKSSHGQFTLIISDATIVGEGVFNGKKEPVSTIVCNTGDEQTVVIDNIGYTMPAKSLLPLVANQHFKFEKPENLSAWQFNRDFYCIADHDAEVGCVGFLFYGIQHPLFIRLAPDELQSILVIERLCIEDMTVKDKMQGEMLRTLLKRLIIKTTRIAKKQTENYARFTEEKMDIIRKFNLLLESYFRVHHDVQFYAETMNKSPKTLTNIFHMCQYPAPSKLIQQRIILETKRYIYYTDKSAKEVADHLGFASTAHFSRFFKVNMGINFSEFKNRERRDSKPEIGTDLFHDQPLTVGPLSSEKAVG</sequence>
<evidence type="ECO:0000259" key="5">
    <source>
        <dbReference type="PROSITE" id="PS01124"/>
    </source>
</evidence>
<dbReference type="AlphaFoldDB" id="A0A3P1C0Q1"/>
<keyword evidence="7" id="KW-1185">Reference proteome</keyword>
<dbReference type="GO" id="GO:0043565">
    <property type="term" value="F:sequence-specific DNA binding"/>
    <property type="evidence" value="ECO:0007669"/>
    <property type="project" value="InterPro"/>
</dbReference>
<gene>
    <name evidence="6" type="ORF">EHT25_02215</name>
</gene>
<dbReference type="OrthoDB" id="9793451at2"/>
<dbReference type="SMART" id="SM00342">
    <property type="entry name" value="HTH_ARAC"/>
    <property type="match status" value="1"/>
</dbReference>
<name>A0A3P1C0Q1_9BACT</name>
<feature type="compositionally biased region" description="Basic and acidic residues" evidence="4">
    <location>
        <begin position="280"/>
        <end position="294"/>
    </location>
</feature>
<keyword evidence="1" id="KW-0805">Transcription regulation</keyword>
<dbReference type="PANTHER" id="PTHR43280:SF32">
    <property type="entry name" value="TRANSCRIPTIONAL REGULATORY PROTEIN"/>
    <property type="match status" value="1"/>
</dbReference>
<dbReference type="Gene3D" id="1.10.10.60">
    <property type="entry name" value="Homeodomain-like"/>
    <property type="match status" value="1"/>
</dbReference>
<dbReference type="SUPFAM" id="SSF46689">
    <property type="entry name" value="Homeodomain-like"/>
    <property type="match status" value="1"/>
</dbReference>
<dbReference type="PROSITE" id="PS01124">
    <property type="entry name" value="HTH_ARAC_FAMILY_2"/>
    <property type="match status" value="1"/>
</dbReference>
<evidence type="ECO:0000256" key="4">
    <source>
        <dbReference type="SAM" id="MobiDB-lite"/>
    </source>
</evidence>
<dbReference type="RefSeq" id="WP_124869981.1">
    <property type="nucleotide sequence ID" value="NZ_RQJO01000007.1"/>
</dbReference>
<dbReference type="EMBL" id="RQJO01000007">
    <property type="protein sequence ID" value="RRB06633.1"/>
    <property type="molecule type" value="Genomic_DNA"/>
</dbReference>
<protein>
    <submittedName>
        <fullName evidence="6">Helix-turn-helix domain-containing protein</fullName>
    </submittedName>
</protein>
<evidence type="ECO:0000256" key="2">
    <source>
        <dbReference type="ARBA" id="ARBA00023125"/>
    </source>
</evidence>
<comment type="caution">
    <text evidence="6">The sequence shown here is derived from an EMBL/GenBank/DDBJ whole genome shotgun (WGS) entry which is preliminary data.</text>
</comment>
<dbReference type="InterPro" id="IPR018060">
    <property type="entry name" value="HTH_AraC"/>
</dbReference>
<feature type="domain" description="HTH araC/xylS-type" evidence="5">
    <location>
        <begin position="181"/>
        <end position="279"/>
    </location>
</feature>
<reference evidence="6 7" key="1">
    <citation type="submission" date="2018-11" db="EMBL/GenBank/DDBJ databases">
        <authorList>
            <person name="Zhou Z."/>
            <person name="Wang G."/>
        </authorList>
    </citation>
    <scope>NUCLEOTIDE SEQUENCE [LARGE SCALE GENOMIC DNA]</scope>
    <source>
        <strain evidence="6 7">KCTC52004</strain>
    </source>
</reference>
<dbReference type="Pfam" id="PF12833">
    <property type="entry name" value="HTH_18"/>
    <property type="match status" value="1"/>
</dbReference>
<keyword evidence="2" id="KW-0238">DNA-binding</keyword>
<dbReference type="GO" id="GO:0003700">
    <property type="term" value="F:DNA-binding transcription factor activity"/>
    <property type="evidence" value="ECO:0007669"/>
    <property type="project" value="InterPro"/>
</dbReference>
<proteinExistence type="predicted"/>
<accession>A0A3P1C0Q1</accession>
<evidence type="ECO:0000256" key="1">
    <source>
        <dbReference type="ARBA" id="ARBA00023015"/>
    </source>
</evidence>
<dbReference type="Proteomes" id="UP000271925">
    <property type="component" value="Unassembled WGS sequence"/>
</dbReference>
<evidence type="ECO:0000313" key="6">
    <source>
        <dbReference type="EMBL" id="RRB06633.1"/>
    </source>
</evidence>
<evidence type="ECO:0000256" key="3">
    <source>
        <dbReference type="ARBA" id="ARBA00023163"/>
    </source>
</evidence>
<feature type="region of interest" description="Disordered" evidence="4">
    <location>
        <begin position="280"/>
        <end position="310"/>
    </location>
</feature>